<evidence type="ECO:0000256" key="8">
    <source>
        <dbReference type="ARBA" id="ARBA00022801"/>
    </source>
</evidence>
<evidence type="ECO:0000256" key="7">
    <source>
        <dbReference type="ARBA" id="ARBA00022729"/>
    </source>
</evidence>
<dbReference type="Proteomes" id="UP000635384">
    <property type="component" value="Unassembled WGS sequence"/>
</dbReference>
<keyword evidence="10" id="KW-0573">Peptidoglycan synthesis</keyword>
<comment type="catalytic activity">
    <reaction evidence="12">
        <text>Preferential cleavage: (Ac)2-L-Lys-D-Ala-|-D-Ala. Also transpeptidation of peptidyl-alanyl moieties that are N-acyl substituents of D-alanine.</text>
        <dbReference type="EC" id="3.4.16.4"/>
    </reaction>
</comment>
<keyword evidence="6" id="KW-0645">Protease</keyword>
<sequence length="394" mass="42557">MPRVNSSLSRSILAFVIAISVFARGDIVQAQANASASLPSAEDAPIALLVDISSGQTLHSRGAARRFIPASITKTMTIFLAFELIEEGRLDPRQVVTVNPESWREWSMKGSTMFLPADARVTVGDLIFGIANVSANDGSIALAEAYSGTVEGWTAEMNAKAREIGMTDSNFATPNGWPDEGRTFTTAADLAKLAEAMIRRHPEKFARYVGRPEFTYNGITQRNHDPLLGRVRGADGIKTGYTNESGYGFLGTVQRGPQRLVLVVAGSPRGSLRARAARQYAEWGFAAFDQTLLFGADNVIGRVQVQGGSTRRLEVIAGREVFLNVPTGQTANPQIRIVYDGPLRAPINAGDRVAILEIEMAGMDTARIPLRARYDVEGAGLFARILNGIAGWFA</sequence>
<evidence type="ECO:0000256" key="4">
    <source>
        <dbReference type="ARBA" id="ARBA00012448"/>
    </source>
</evidence>
<evidence type="ECO:0000256" key="9">
    <source>
        <dbReference type="ARBA" id="ARBA00022960"/>
    </source>
</evidence>
<evidence type="ECO:0000256" key="13">
    <source>
        <dbReference type="RuleBase" id="RU004016"/>
    </source>
</evidence>
<accession>A0ABR8KMJ1</accession>
<keyword evidence="11" id="KW-0961">Cell wall biogenesis/degradation</keyword>
<evidence type="ECO:0000256" key="11">
    <source>
        <dbReference type="ARBA" id="ARBA00023316"/>
    </source>
</evidence>
<comment type="function">
    <text evidence="1">Removes C-terminal D-alanyl residues from sugar-peptide cell wall precursors.</text>
</comment>
<keyword evidence="7" id="KW-0732">Signal</keyword>
<dbReference type="Pfam" id="PF07943">
    <property type="entry name" value="PBP5_C"/>
    <property type="match status" value="1"/>
</dbReference>
<evidence type="ECO:0000256" key="12">
    <source>
        <dbReference type="ARBA" id="ARBA00034000"/>
    </source>
</evidence>
<dbReference type="SUPFAM" id="SSF69189">
    <property type="entry name" value="Penicillin-binding protein associated domain"/>
    <property type="match status" value="1"/>
</dbReference>
<keyword evidence="16" id="KW-1185">Reference proteome</keyword>
<feature type="domain" description="Peptidase S11 D-Ala-D-Ala carboxypeptidase A C-terminal" evidence="14">
    <location>
        <begin position="288"/>
        <end position="378"/>
    </location>
</feature>
<evidence type="ECO:0000256" key="3">
    <source>
        <dbReference type="ARBA" id="ARBA00007164"/>
    </source>
</evidence>
<dbReference type="InterPro" id="IPR012338">
    <property type="entry name" value="Beta-lactam/transpept-like"/>
</dbReference>
<evidence type="ECO:0000313" key="16">
    <source>
        <dbReference type="Proteomes" id="UP000635384"/>
    </source>
</evidence>
<dbReference type="EC" id="3.4.16.4" evidence="4"/>
<evidence type="ECO:0000256" key="2">
    <source>
        <dbReference type="ARBA" id="ARBA00004752"/>
    </source>
</evidence>
<dbReference type="InterPro" id="IPR012907">
    <property type="entry name" value="Peptidase_S11_C"/>
</dbReference>
<dbReference type="Gene3D" id="3.40.710.10">
    <property type="entry name" value="DD-peptidase/beta-lactamase superfamily"/>
    <property type="match status" value="1"/>
</dbReference>
<dbReference type="Pfam" id="PF00768">
    <property type="entry name" value="Peptidase_S11"/>
    <property type="match status" value="1"/>
</dbReference>
<keyword evidence="9" id="KW-0133">Cell shape</keyword>
<comment type="pathway">
    <text evidence="2">Cell wall biogenesis; peptidoglycan biosynthesis.</text>
</comment>
<dbReference type="InterPro" id="IPR015956">
    <property type="entry name" value="Peniciliin-bd_prot_C_sf"/>
</dbReference>
<keyword evidence="8" id="KW-0378">Hydrolase</keyword>
<evidence type="ECO:0000256" key="1">
    <source>
        <dbReference type="ARBA" id="ARBA00003217"/>
    </source>
</evidence>
<dbReference type="PANTHER" id="PTHR21581">
    <property type="entry name" value="D-ALANYL-D-ALANINE CARBOXYPEPTIDASE"/>
    <property type="match status" value="1"/>
</dbReference>
<evidence type="ECO:0000256" key="5">
    <source>
        <dbReference type="ARBA" id="ARBA00022645"/>
    </source>
</evidence>
<protein>
    <recommendedName>
        <fullName evidence="4">serine-type D-Ala-D-Ala carboxypeptidase</fullName>
        <ecNumber evidence="4">3.4.16.4</ecNumber>
    </recommendedName>
</protein>
<comment type="caution">
    <text evidence="15">The sequence shown here is derived from an EMBL/GenBank/DDBJ whole genome shotgun (WGS) entry which is preliminary data.</text>
</comment>
<reference evidence="15 16" key="1">
    <citation type="submission" date="2020-09" db="EMBL/GenBank/DDBJ databases">
        <authorList>
            <person name="Yoon J.-W."/>
        </authorList>
    </citation>
    <scope>NUCLEOTIDE SEQUENCE [LARGE SCALE GENOMIC DNA]</scope>
    <source>
        <strain evidence="15 16">KMU-140</strain>
    </source>
</reference>
<dbReference type="EMBL" id="JACXLC010000001">
    <property type="protein sequence ID" value="MBD2841778.1"/>
    <property type="molecule type" value="Genomic_DNA"/>
</dbReference>
<dbReference type="InterPro" id="IPR037167">
    <property type="entry name" value="Peptidase_S11_C_sf"/>
</dbReference>
<dbReference type="GO" id="GO:0004180">
    <property type="term" value="F:carboxypeptidase activity"/>
    <property type="evidence" value="ECO:0007669"/>
    <property type="project" value="UniProtKB-KW"/>
</dbReference>
<gene>
    <name evidence="15" type="ORF">IB285_05820</name>
</gene>
<evidence type="ECO:0000259" key="14">
    <source>
        <dbReference type="SMART" id="SM00936"/>
    </source>
</evidence>
<dbReference type="InterPro" id="IPR018044">
    <property type="entry name" value="Peptidase_S11"/>
</dbReference>
<keyword evidence="5 15" id="KW-0121">Carboxypeptidase</keyword>
<name>A0ABR8KMJ1_9SPHN</name>
<organism evidence="15 16">
    <name type="scientific">Erythrobacter rubeus</name>
    <dbReference type="NCBI Taxonomy" id="2760803"/>
    <lineage>
        <taxon>Bacteria</taxon>
        <taxon>Pseudomonadati</taxon>
        <taxon>Pseudomonadota</taxon>
        <taxon>Alphaproteobacteria</taxon>
        <taxon>Sphingomonadales</taxon>
        <taxon>Erythrobacteraceae</taxon>
        <taxon>Erythrobacter/Porphyrobacter group</taxon>
        <taxon>Erythrobacter</taxon>
    </lineage>
</organism>
<dbReference type="PRINTS" id="PR00725">
    <property type="entry name" value="DADACBPTASE1"/>
</dbReference>
<evidence type="ECO:0000313" key="15">
    <source>
        <dbReference type="EMBL" id="MBD2841778.1"/>
    </source>
</evidence>
<proteinExistence type="inferred from homology"/>
<dbReference type="Gene3D" id="2.60.410.10">
    <property type="entry name" value="D-Ala-D-Ala carboxypeptidase, C-terminal domain"/>
    <property type="match status" value="1"/>
</dbReference>
<dbReference type="InterPro" id="IPR001967">
    <property type="entry name" value="Peptidase_S11_N"/>
</dbReference>
<comment type="similarity">
    <text evidence="3 13">Belongs to the peptidase S11 family.</text>
</comment>
<dbReference type="SUPFAM" id="SSF56601">
    <property type="entry name" value="beta-lactamase/transpeptidase-like"/>
    <property type="match status" value="1"/>
</dbReference>
<evidence type="ECO:0000256" key="6">
    <source>
        <dbReference type="ARBA" id="ARBA00022670"/>
    </source>
</evidence>
<evidence type="ECO:0000256" key="10">
    <source>
        <dbReference type="ARBA" id="ARBA00022984"/>
    </source>
</evidence>
<dbReference type="SMART" id="SM00936">
    <property type="entry name" value="PBP5_C"/>
    <property type="match status" value="1"/>
</dbReference>
<dbReference type="PANTHER" id="PTHR21581:SF6">
    <property type="entry name" value="TRAFFICKING PROTEIN PARTICLE COMPLEX SUBUNIT 12"/>
    <property type="match status" value="1"/>
</dbReference>